<dbReference type="EMBL" id="QJKJ01005961">
    <property type="protein sequence ID" value="RDX88358.1"/>
    <property type="molecule type" value="Genomic_DNA"/>
</dbReference>
<sequence>MALVLNASRKGVSPVVYWFYQQVAVRVKFPLHLFSRRTLIKIVSFGIGASTLEIRECLCEDLLHKAIQVERQLKFKCSSKFASSSSSSWRSNWKNNKVVTNPKEEVKAKYSNAPSKGKINTNISYRSHDIKCFRCQGVGHIAS</sequence>
<proteinExistence type="predicted"/>
<comment type="caution">
    <text evidence="1">The sequence shown here is derived from an EMBL/GenBank/DDBJ whole genome shotgun (WGS) entry which is preliminary data.</text>
</comment>
<organism evidence="1 2">
    <name type="scientific">Mucuna pruriens</name>
    <name type="common">Velvet bean</name>
    <name type="synonym">Dolichos pruriens</name>
    <dbReference type="NCBI Taxonomy" id="157652"/>
    <lineage>
        <taxon>Eukaryota</taxon>
        <taxon>Viridiplantae</taxon>
        <taxon>Streptophyta</taxon>
        <taxon>Embryophyta</taxon>
        <taxon>Tracheophyta</taxon>
        <taxon>Spermatophyta</taxon>
        <taxon>Magnoliopsida</taxon>
        <taxon>eudicotyledons</taxon>
        <taxon>Gunneridae</taxon>
        <taxon>Pentapetalae</taxon>
        <taxon>rosids</taxon>
        <taxon>fabids</taxon>
        <taxon>Fabales</taxon>
        <taxon>Fabaceae</taxon>
        <taxon>Papilionoideae</taxon>
        <taxon>50 kb inversion clade</taxon>
        <taxon>NPAAA clade</taxon>
        <taxon>indigoferoid/millettioid clade</taxon>
        <taxon>Phaseoleae</taxon>
        <taxon>Mucuna</taxon>
    </lineage>
</organism>
<protein>
    <recommendedName>
        <fullName evidence="3">CCHC-type domain-containing protein</fullName>
    </recommendedName>
</protein>
<evidence type="ECO:0000313" key="2">
    <source>
        <dbReference type="Proteomes" id="UP000257109"/>
    </source>
</evidence>
<gene>
    <name evidence="1" type="ORF">CR513_30060</name>
</gene>
<accession>A0A371GCS4</accession>
<name>A0A371GCS4_MUCPR</name>
<keyword evidence="2" id="KW-1185">Reference proteome</keyword>
<feature type="non-terminal residue" evidence="1">
    <location>
        <position position="1"/>
    </location>
</feature>
<dbReference type="AlphaFoldDB" id="A0A371GCS4"/>
<evidence type="ECO:0000313" key="1">
    <source>
        <dbReference type="EMBL" id="RDX88358.1"/>
    </source>
</evidence>
<evidence type="ECO:0008006" key="3">
    <source>
        <dbReference type="Google" id="ProtNLM"/>
    </source>
</evidence>
<dbReference type="OrthoDB" id="3863715at2759"/>
<dbReference type="Proteomes" id="UP000257109">
    <property type="component" value="Unassembled WGS sequence"/>
</dbReference>
<reference evidence="1" key="1">
    <citation type="submission" date="2018-05" db="EMBL/GenBank/DDBJ databases">
        <title>Draft genome of Mucuna pruriens seed.</title>
        <authorList>
            <person name="Nnadi N.E."/>
            <person name="Vos R."/>
            <person name="Hasami M.H."/>
            <person name="Devisetty U.K."/>
            <person name="Aguiy J.C."/>
        </authorList>
    </citation>
    <scope>NUCLEOTIDE SEQUENCE [LARGE SCALE GENOMIC DNA]</scope>
    <source>
        <strain evidence="1">JCA_2017</strain>
    </source>
</reference>